<feature type="non-terminal residue" evidence="6">
    <location>
        <position position="387"/>
    </location>
</feature>
<dbReference type="GO" id="GO:0016459">
    <property type="term" value="C:myosin complex"/>
    <property type="evidence" value="ECO:0007669"/>
    <property type="project" value="UniProtKB-KW"/>
</dbReference>
<dbReference type="Gene3D" id="1.20.5.190">
    <property type="match status" value="1"/>
</dbReference>
<dbReference type="GO" id="GO:0005524">
    <property type="term" value="F:ATP binding"/>
    <property type="evidence" value="ECO:0007669"/>
    <property type="project" value="UniProtKB-KW"/>
</dbReference>
<keyword evidence="3 4" id="KW-0009">Actin-binding</keyword>
<dbReference type="Gene3D" id="1.20.58.530">
    <property type="match status" value="1"/>
</dbReference>
<dbReference type="PANTHER" id="PTHR13140:SF270">
    <property type="entry name" value="MYOSIN-12"/>
    <property type="match status" value="1"/>
</dbReference>
<dbReference type="GO" id="GO:0007015">
    <property type="term" value="P:actin filament organization"/>
    <property type="evidence" value="ECO:0007669"/>
    <property type="project" value="TreeGrafter"/>
</dbReference>
<feature type="domain" description="Myosin motor" evidence="5">
    <location>
        <begin position="1"/>
        <end position="350"/>
    </location>
</feature>
<evidence type="ECO:0000256" key="4">
    <source>
        <dbReference type="PROSITE-ProRule" id="PRU00782"/>
    </source>
</evidence>
<name>A0AAN8US04_9MAGN</name>
<keyword evidence="7" id="KW-1185">Reference proteome</keyword>
<dbReference type="GO" id="GO:0000146">
    <property type="term" value="F:microfilament motor activity"/>
    <property type="evidence" value="ECO:0007669"/>
    <property type="project" value="TreeGrafter"/>
</dbReference>
<keyword evidence="1" id="KW-0547">Nucleotide-binding</keyword>
<dbReference type="InterPro" id="IPR001609">
    <property type="entry name" value="Myosin_head_motor_dom-like"/>
</dbReference>
<dbReference type="Proteomes" id="UP001370490">
    <property type="component" value="Unassembled WGS sequence"/>
</dbReference>
<dbReference type="SMART" id="SM00242">
    <property type="entry name" value="MYSc"/>
    <property type="match status" value="1"/>
</dbReference>
<keyword evidence="2" id="KW-0067">ATP-binding</keyword>
<sequence length="387" mass="44573">MCDTIADKINGSISHNPNVASLIGVVDIYGFESININKYTDKYRCIMKLALLHLLCINLTNEKLQQHFNQVQMRYMRTREYAKEEINWSYVEFVDNQDVLDLIEKVLALTRQNSVPTTKPGVKIALLDEACMFPKSTSETFAQKIKPKLARRDFTINHYAGDVTYQADLFVDKNKDYVVAEHQALLNNFRCTFVANLFPPYLMKHQNNPSSLPLALALPYSYNDRCYLFQQLQALLEKLNTTERHCMPCVKPNTILKPGTFENFNVLNQLRCGVRYPTKRTFDEFLDRFGMLAPDILDGYGASHVKLQRCDGKSACTSISDRMGLEGYQIGKTKVFLRAGQMAQLDARTEVLDYAARCVQRQIRTYLTRKEFITLLSATIHIQKLWR</sequence>
<dbReference type="SUPFAM" id="SSF52540">
    <property type="entry name" value="P-loop containing nucleoside triphosphate hydrolases"/>
    <property type="match status" value="1"/>
</dbReference>
<dbReference type="GO" id="GO:0016020">
    <property type="term" value="C:membrane"/>
    <property type="evidence" value="ECO:0007669"/>
    <property type="project" value="TreeGrafter"/>
</dbReference>
<evidence type="ECO:0000313" key="6">
    <source>
        <dbReference type="EMBL" id="KAK6916956.1"/>
    </source>
</evidence>
<dbReference type="PROSITE" id="PS51456">
    <property type="entry name" value="MYOSIN_MOTOR"/>
    <property type="match status" value="1"/>
</dbReference>
<comment type="caution">
    <text evidence="4">Lacks conserved residue(s) required for the propagation of feature annotation.</text>
</comment>
<keyword evidence="4" id="KW-0505">Motor protein</keyword>
<dbReference type="PANTHER" id="PTHR13140">
    <property type="entry name" value="MYOSIN"/>
    <property type="match status" value="1"/>
</dbReference>
<dbReference type="GO" id="GO:0051015">
    <property type="term" value="F:actin filament binding"/>
    <property type="evidence" value="ECO:0007669"/>
    <property type="project" value="TreeGrafter"/>
</dbReference>
<dbReference type="AlphaFoldDB" id="A0AAN8US04"/>
<evidence type="ECO:0000256" key="3">
    <source>
        <dbReference type="ARBA" id="ARBA00023203"/>
    </source>
</evidence>
<evidence type="ECO:0000256" key="2">
    <source>
        <dbReference type="ARBA" id="ARBA00022840"/>
    </source>
</evidence>
<organism evidence="6 7">
    <name type="scientific">Dillenia turbinata</name>
    <dbReference type="NCBI Taxonomy" id="194707"/>
    <lineage>
        <taxon>Eukaryota</taxon>
        <taxon>Viridiplantae</taxon>
        <taxon>Streptophyta</taxon>
        <taxon>Embryophyta</taxon>
        <taxon>Tracheophyta</taxon>
        <taxon>Spermatophyta</taxon>
        <taxon>Magnoliopsida</taxon>
        <taxon>eudicotyledons</taxon>
        <taxon>Gunneridae</taxon>
        <taxon>Pentapetalae</taxon>
        <taxon>Dilleniales</taxon>
        <taxon>Dilleniaceae</taxon>
        <taxon>Dillenia</taxon>
    </lineage>
</organism>
<comment type="caution">
    <text evidence="6">The sequence shown here is derived from an EMBL/GenBank/DDBJ whole genome shotgun (WGS) entry which is preliminary data.</text>
</comment>
<dbReference type="EMBL" id="JBAMMX010000023">
    <property type="protein sequence ID" value="KAK6916956.1"/>
    <property type="molecule type" value="Genomic_DNA"/>
</dbReference>
<dbReference type="InterPro" id="IPR027417">
    <property type="entry name" value="P-loop_NTPase"/>
</dbReference>
<gene>
    <name evidence="6" type="ORF">RJ641_017707</name>
</gene>
<proteinExistence type="inferred from homology"/>
<dbReference type="Gene3D" id="3.30.70.1590">
    <property type="match status" value="1"/>
</dbReference>
<feature type="region of interest" description="Actin-binding" evidence="4">
    <location>
        <begin position="232"/>
        <end position="254"/>
    </location>
</feature>
<accession>A0AAN8US04</accession>
<evidence type="ECO:0000259" key="5">
    <source>
        <dbReference type="PROSITE" id="PS51456"/>
    </source>
</evidence>
<keyword evidence="4" id="KW-0518">Myosin</keyword>
<evidence type="ECO:0000256" key="1">
    <source>
        <dbReference type="ARBA" id="ARBA00022741"/>
    </source>
</evidence>
<dbReference type="GO" id="GO:0005737">
    <property type="term" value="C:cytoplasm"/>
    <property type="evidence" value="ECO:0007669"/>
    <property type="project" value="TreeGrafter"/>
</dbReference>
<protein>
    <submittedName>
        <fullName evidence="6">Myosin head, motor domain</fullName>
    </submittedName>
</protein>
<evidence type="ECO:0000313" key="7">
    <source>
        <dbReference type="Proteomes" id="UP001370490"/>
    </source>
</evidence>
<comment type="similarity">
    <text evidence="4">Belongs to the TRAFAC class myosin-kinesin ATPase superfamily. Myosin family.</text>
</comment>
<reference evidence="6 7" key="1">
    <citation type="submission" date="2023-12" db="EMBL/GenBank/DDBJ databases">
        <title>A high-quality genome assembly for Dillenia turbinata (Dilleniales).</title>
        <authorList>
            <person name="Chanderbali A."/>
        </authorList>
    </citation>
    <scope>NUCLEOTIDE SEQUENCE [LARGE SCALE GENOMIC DNA]</scope>
    <source>
        <strain evidence="6">LSX21</strain>
        <tissue evidence="6">Leaf</tissue>
    </source>
</reference>
<dbReference type="Pfam" id="PF00063">
    <property type="entry name" value="Myosin_head"/>
    <property type="match status" value="1"/>
</dbReference>